<dbReference type="GO" id="GO:0005730">
    <property type="term" value="C:nucleolus"/>
    <property type="evidence" value="ECO:0007669"/>
    <property type="project" value="UniProtKB-SubCell"/>
</dbReference>
<dbReference type="GO" id="GO:0000447">
    <property type="term" value="P:endonucleolytic cleavage in ITS1 to separate SSU-rRNA from 5.8S rRNA and LSU-rRNA from tricistronic rRNA transcript (SSU-rRNA, 5.8S rRNA, LSU-rRNA)"/>
    <property type="evidence" value="ECO:0007669"/>
    <property type="project" value="TreeGrafter"/>
</dbReference>
<dbReference type="InterPro" id="IPR039119">
    <property type="entry name" value="ABT1/Esf2"/>
</dbReference>
<evidence type="ECO:0000256" key="4">
    <source>
        <dbReference type="ARBA" id="ARBA00022884"/>
    </source>
</evidence>
<name>A0AAN7PFF5_9COLE</name>
<evidence type="ECO:0000313" key="7">
    <source>
        <dbReference type="Proteomes" id="UP001353858"/>
    </source>
</evidence>
<evidence type="ECO:0000256" key="2">
    <source>
        <dbReference type="ARBA" id="ARBA00005819"/>
    </source>
</evidence>
<dbReference type="GO" id="GO:0034462">
    <property type="term" value="P:small-subunit processome assembly"/>
    <property type="evidence" value="ECO:0007669"/>
    <property type="project" value="TreeGrafter"/>
</dbReference>
<evidence type="ECO:0000256" key="3">
    <source>
        <dbReference type="ARBA" id="ARBA00020737"/>
    </source>
</evidence>
<dbReference type="GO" id="GO:0000472">
    <property type="term" value="P:endonucleolytic cleavage to generate mature 5'-end of SSU-rRNA from (SSU-rRNA, 5.8S rRNA, LSU-rRNA)"/>
    <property type="evidence" value="ECO:0007669"/>
    <property type="project" value="TreeGrafter"/>
</dbReference>
<dbReference type="EMBL" id="JARPUR010000003">
    <property type="protein sequence ID" value="KAK4880311.1"/>
    <property type="molecule type" value="Genomic_DNA"/>
</dbReference>
<dbReference type="SUPFAM" id="SSF54928">
    <property type="entry name" value="RNA-binding domain, RBD"/>
    <property type="match status" value="1"/>
</dbReference>
<dbReference type="PANTHER" id="PTHR12311:SF7">
    <property type="entry name" value="ACTIVATOR OF BASAL TRANSCRIPTION 1"/>
    <property type="match status" value="1"/>
</dbReference>
<proteinExistence type="inferred from homology"/>
<dbReference type="GO" id="GO:0000480">
    <property type="term" value="P:endonucleolytic cleavage in 5'-ETS of tricistronic rRNA transcript (SSU-rRNA, 5.8S rRNA, LSU-rRNA)"/>
    <property type="evidence" value="ECO:0007669"/>
    <property type="project" value="TreeGrafter"/>
</dbReference>
<comment type="caution">
    <text evidence="6">The sequence shown here is derived from an EMBL/GenBank/DDBJ whole genome shotgun (WGS) entry which is preliminary data.</text>
</comment>
<dbReference type="Gene3D" id="3.30.70.330">
    <property type="match status" value="1"/>
</dbReference>
<dbReference type="Proteomes" id="UP001353858">
    <property type="component" value="Unassembled WGS sequence"/>
</dbReference>
<comment type="subcellular location">
    <subcellularLocation>
        <location evidence="1">Nucleus</location>
        <location evidence="1">Nucleolus</location>
    </subcellularLocation>
</comment>
<dbReference type="InterPro" id="IPR034353">
    <property type="entry name" value="ABT1/ESF2_RRM"/>
</dbReference>
<gene>
    <name evidence="6" type="ORF">RN001_008457</name>
</gene>
<keyword evidence="5" id="KW-0539">Nucleus</keyword>
<evidence type="ECO:0000313" key="6">
    <source>
        <dbReference type="EMBL" id="KAK4880311.1"/>
    </source>
</evidence>
<organism evidence="6 7">
    <name type="scientific">Aquatica leii</name>
    <dbReference type="NCBI Taxonomy" id="1421715"/>
    <lineage>
        <taxon>Eukaryota</taxon>
        <taxon>Metazoa</taxon>
        <taxon>Ecdysozoa</taxon>
        <taxon>Arthropoda</taxon>
        <taxon>Hexapoda</taxon>
        <taxon>Insecta</taxon>
        <taxon>Pterygota</taxon>
        <taxon>Neoptera</taxon>
        <taxon>Endopterygota</taxon>
        <taxon>Coleoptera</taxon>
        <taxon>Polyphaga</taxon>
        <taxon>Elateriformia</taxon>
        <taxon>Elateroidea</taxon>
        <taxon>Lampyridae</taxon>
        <taxon>Luciolinae</taxon>
        <taxon>Aquatica</taxon>
    </lineage>
</organism>
<comment type="similarity">
    <text evidence="2">Belongs to the ESF2/ABP1 family.</text>
</comment>
<protein>
    <recommendedName>
        <fullName evidence="3">Activator of basal transcription 1</fullName>
    </recommendedName>
</protein>
<dbReference type="GO" id="GO:0003723">
    <property type="term" value="F:RNA binding"/>
    <property type="evidence" value="ECO:0007669"/>
    <property type="project" value="UniProtKB-KW"/>
</dbReference>
<dbReference type="PANTHER" id="PTHR12311">
    <property type="entry name" value="ACTIVATOR OF BASAL TRANSCRIPTION 1"/>
    <property type="match status" value="1"/>
</dbReference>
<evidence type="ECO:0000256" key="1">
    <source>
        <dbReference type="ARBA" id="ARBA00004604"/>
    </source>
</evidence>
<evidence type="ECO:0000256" key="5">
    <source>
        <dbReference type="ARBA" id="ARBA00023242"/>
    </source>
</evidence>
<accession>A0AAN7PFF5</accession>
<dbReference type="CDD" id="cd12263">
    <property type="entry name" value="RRM_ABT1_like"/>
    <property type="match status" value="1"/>
</dbReference>
<dbReference type="InterPro" id="IPR035979">
    <property type="entry name" value="RBD_domain_sf"/>
</dbReference>
<sequence>MSENESEETHEPKKPPKRGIIYLSTIPPYMNVSRIRELFDEYGTVGRIYLQLGDKESKTDKTKKRHIAKRFVEGWVEFERKSIAKKVAALLNNQQVSNRKKSKQYDYTWNIKYLSNFKWTHLHERLAYEKAARRQKLRAEIQLAKKKTNFFTANLNKHKKNKTFVNTNIKGEVKSEEAGENIEERTQFLKSLFQ</sequence>
<keyword evidence="4" id="KW-0694">RNA-binding</keyword>
<dbReference type="InterPro" id="IPR012677">
    <property type="entry name" value="Nucleotide-bd_a/b_plait_sf"/>
</dbReference>
<dbReference type="AlphaFoldDB" id="A0AAN7PFF5"/>
<keyword evidence="7" id="KW-1185">Reference proteome</keyword>
<reference evidence="7" key="1">
    <citation type="submission" date="2023-01" db="EMBL/GenBank/DDBJ databases">
        <title>Key to firefly adult light organ development and bioluminescence: homeobox transcription factors regulate luciferase expression and transportation to peroxisome.</title>
        <authorList>
            <person name="Fu X."/>
        </authorList>
    </citation>
    <scope>NUCLEOTIDE SEQUENCE [LARGE SCALE GENOMIC DNA]</scope>
</reference>